<evidence type="ECO:0000256" key="4">
    <source>
        <dbReference type="RuleBase" id="RU369052"/>
    </source>
</evidence>
<organism evidence="5 6">
    <name type="scientific">Dillenia turbinata</name>
    <dbReference type="NCBI Taxonomy" id="194707"/>
    <lineage>
        <taxon>Eukaryota</taxon>
        <taxon>Viridiplantae</taxon>
        <taxon>Streptophyta</taxon>
        <taxon>Embryophyta</taxon>
        <taxon>Tracheophyta</taxon>
        <taxon>Spermatophyta</taxon>
        <taxon>Magnoliopsida</taxon>
        <taxon>eudicotyledons</taxon>
        <taxon>Gunneridae</taxon>
        <taxon>Pentapetalae</taxon>
        <taxon>Dilleniales</taxon>
        <taxon>Dilleniaceae</taxon>
        <taxon>Dillenia</taxon>
    </lineage>
</organism>
<dbReference type="AlphaFoldDB" id="A0AAN8VZG7"/>
<dbReference type="PANTHER" id="PTHR33543:SF33">
    <property type="entry name" value="METALLOTHIONEIN-LIKE PROTEIN 2B"/>
    <property type="match status" value="1"/>
</dbReference>
<sequence length="86" mass="9011">MSCCGGNCGCGSGCSCGSGCGGCKNYPDLSFSETTTTETLIIGVAPKKAVISVILLETKHYNFLVVERSGPPMVAPTLEQFQFLRV</sequence>
<dbReference type="InterPro" id="IPR000347">
    <property type="entry name" value="Metalthion_15p"/>
</dbReference>
<dbReference type="Proteomes" id="UP001370490">
    <property type="component" value="Unassembled WGS sequence"/>
</dbReference>
<name>A0AAN8VZG7_9MAGN</name>
<keyword evidence="2 4" id="KW-0479">Metal-binding</keyword>
<evidence type="ECO:0000256" key="3">
    <source>
        <dbReference type="ARBA" id="ARBA00022851"/>
    </source>
</evidence>
<evidence type="ECO:0000313" key="5">
    <source>
        <dbReference type="EMBL" id="KAK6943658.1"/>
    </source>
</evidence>
<evidence type="ECO:0000256" key="2">
    <source>
        <dbReference type="ARBA" id="ARBA00022723"/>
    </source>
</evidence>
<dbReference type="Pfam" id="PF01439">
    <property type="entry name" value="Metallothio_2"/>
    <property type="match status" value="1"/>
</dbReference>
<evidence type="ECO:0000256" key="1">
    <source>
        <dbReference type="ARBA" id="ARBA00005802"/>
    </source>
</evidence>
<dbReference type="EMBL" id="JBAMMX010000003">
    <property type="protein sequence ID" value="KAK6943658.1"/>
    <property type="molecule type" value="Genomic_DNA"/>
</dbReference>
<accession>A0AAN8VZG7</accession>
<reference evidence="5 6" key="1">
    <citation type="submission" date="2023-12" db="EMBL/GenBank/DDBJ databases">
        <title>A high-quality genome assembly for Dillenia turbinata (Dilleniales).</title>
        <authorList>
            <person name="Chanderbali A."/>
        </authorList>
    </citation>
    <scope>NUCLEOTIDE SEQUENCE [LARGE SCALE GENOMIC DNA]</scope>
    <source>
        <strain evidence="5">LSX21</strain>
        <tissue evidence="5">Leaf</tissue>
    </source>
</reference>
<comment type="similarity">
    <text evidence="1 4">Belongs to the metallothionein superfamily. Type 15 family.</text>
</comment>
<proteinExistence type="inferred from homology"/>
<comment type="function">
    <text evidence="4">Metallothioneins have a high content of cysteine residues that bind various heavy metals.</text>
</comment>
<protein>
    <recommendedName>
        <fullName evidence="4">Metallothionein-like protein</fullName>
    </recommendedName>
</protein>
<gene>
    <name evidence="5" type="ORF">RJ641_024760</name>
</gene>
<keyword evidence="6" id="KW-1185">Reference proteome</keyword>
<dbReference type="PANTHER" id="PTHR33543">
    <property type="entry name" value="METALLOTHIONEIN-LIKE PROTEIN 2A"/>
    <property type="match status" value="1"/>
</dbReference>
<dbReference type="GO" id="GO:0046872">
    <property type="term" value="F:metal ion binding"/>
    <property type="evidence" value="ECO:0007669"/>
    <property type="project" value="UniProtKB-UniRule"/>
</dbReference>
<evidence type="ECO:0000313" key="6">
    <source>
        <dbReference type="Proteomes" id="UP001370490"/>
    </source>
</evidence>
<keyword evidence="3 4" id="KW-0480">Metal-thiolate cluster</keyword>
<comment type="caution">
    <text evidence="5">The sequence shown here is derived from an EMBL/GenBank/DDBJ whole genome shotgun (WGS) entry which is preliminary data.</text>
</comment>